<comment type="function">
    <text evidence="9">Acts as a magnesium transporter.</text>
</comment>
<evidence type="ECO:0000256" key="2">
    <source>
        <dbReference type="ARBA" id="ARBA00009749"/>
    </source>
</evidence>
<name>A0A0D0NJ18_9RHOB</name>
<evidence type="ECO:0000259" key="10">
    <source>
        <dbReference type="PROSITE" id="PS51371"/>
    </source>
</evidence>
<organism evidence="11 12">
    <name type="scientific">Wenxinia marina DSM 24838</name>
    <dbReference type="NCBI Taxonomy" id="1123501"/>
    <lineage>
        <taxon>Bacteria</taxon>
        <taxon>Pseudomonadati</taxon>
        <taxon>Pseudomonadota</taxon>
        <taxon>Alphaproteobacteria</taxon>
        <taxon>Rhodobacterales</taxon>
        <taxon>Roseobacteraceae</taxon>
        <taxon>Wenxinia</taxon>
    </lineage>
</organism>
<dbReference type="PANTHER" id="PTHR43773:SF1">
    <property type="entry name" value="MAGNESIUM TRANSPORTER MGTE"/>
    <property type="match status" value="1"/>
</dbReference>
<comment type="subcellular location">
    <subcellularLocation>
        <location evidence="9">Cell membrane</location>
        <topology evidence="9">Multi-pass membrane protein</topology>
    </subcellularLocation>
    <subcellularLocation>
        <location evidence="1">Membrane</location>
        <topology evidence="1">Multi-pass membrane protein</topology>
    </subcellularLocation>
</comment>
<evidence type="ECO:0000313" key="12">
    <source>
        <dbReference type="Proteomes" id="UP000035100"/>
    </source>
</evidence>
<evidence type="ECO:0000256" key="6">
    <source>
        <dbReference type="ARBA" id="ARBA00022989"/>
    </source>
</evidence>
<protein>
    <recommendedName>
        <fullName evidence="9">Magnesium transporter MgtE</fullName>
    </recommendedName>
</protein>
<dbReference type="InterPro" id="IPR000644">
    <property type="entry name" value="CBS_dom"/>
</dbReference>
<dbReference type="GO" id="GO:0046872">
    <property type="term" value="F:metal ion binding"/>
    <property type="evidence" value="ECO:0007669"/>
    <property type="project" value="UniProtKB-KW"/>
</dbReference>
<feature type="transmembrane region" description="Helical" evidence="9">
    <location>
        <begin position="404"/>
        <end position="430"/>
    </location>
</feature>
<dbReference type="OrthoDB" id="9790355at2"/>
<dbReference type="RefSeq" id="WP_018301767.1">
    <property type="nucleotide sequence ID" value="NZ_KB902279.1"/>
</dbReference>
<dbReference type="Pfam" id="PF01769">
    <property type="entry name" value="MgtE"/>
    <property type="match status" value="1"/>
</dbReference>
<dbReference type="PANTHER" id="PTHR43773">
    <property type="entry name" value="MAGNESIUM TRANSPORTER MGTE"/>
    <property type="match status" value="1"/>
</dbReference>
<evidence type="ECO:0000313" key="11">
    <source>
        <dbReference type="EMBL" id="KIQ68330.1"/>
    </source>
</evidence>
<dbReference type="CDD" id="cd04606">
    <property type="entry name" value="CBS_pair_Mg_transporter"/>
    <property type="match status" value="1"/>
</dbReference>
<sequence>MSDPQTDRTEIAGDDEAGDFALPQRLFDDVLDAVEAGDAAALEALLEPLHPADIADLLEQIDGRDRRALLTLWPGVMDGEILSELDDNLREEVIATLAPAQLAEAISELETDDVVDFIEDLEPERQAEILAGLDAADRVAVEKALAYPDYSAGRLMQVELVRAPEDWTVGQTIDYLRAAETELPEQFYHIVLVDPRMKPQGYVQLGRLLASRRDVRLSDITEDSFRTFHVEDEQGAVAYAFNQYHLISAPVVDDDDRLVGVITIDDAMEVLDDEHEEDILQLAGVGSESELSDSVRETMRQRLPWLAVNLVTAILASVVIGLFEETLVRIVALAVLMPIVASMGGNAGTQSLTVAVRALATRDLGSSNSWRVIRREAVVGLMNGAVLGLAMAVVTMVWFGSPLIGGVIAVAMMLTLFAAAVGGILIPIALERMGVDPAIASGPFVTTVTDVVGFFAFLGIASMVLA</sequence>
<dbReference type="InterPro" id="IPR006667">
    <property type="entry name" value="SLC41_membr_dom"/>
</dbReference>
<evidence type="ECO:0000256" key="3">
    <source>
        <dbReference type="ARBA" id="ARBA00022448"/>
    </source>
</evidence>
<dbReference type="Gene3D" id="3.10.580.10">
    <property type="entry name" value="CBS-domain"/>
    <property type="match status" value="1"/>
</dbReference>
<dbReference type="SUPFAM" id="SSF161093">
    <property type="entry name" value="MgtE membrane domain-like"/>
    <property type="match status" value="1"/>
</dbReference>
<dbReference type="SUPFAM" id="SSF54631">
    <property type="entry name" value="CBS-domain pair"/>
    <property type="match status" value="1"/>
</dbReference>
<dbReference type="Gene3D" id="1.10.357.20">
    <property type="entry name" value="SLC41 divalent cation transporters, integral membrane domain"/>
    <property type="match status" value="1"/>
</dbReference>
<dbReference type="NCBIfam" id="TIGR00400">
    <property type="entry name" value="mgtE"/>
    <property type="match status" value="1"/>
</dbReference>
<gene>
    <name evidence="11" type="ORF">Wenmar_02976</name>
</gene>
<feature type="transmembrane region" description="Helical" evidence="9">
    <location>
        <begin position="377"/>
        <end position="398"/>
    </location>
</feature>
<keyword evidence="4 9" id="KW-0812">Transmembrane</keyword>
<dbReference type="PATRIC" id="fig|1123501.6.peg.3093"/>
<dbReference type="InterPro" id="IPR006668">
    <property type="entry name" value="Mg_transptr_MgtE_intracell_dom"/>
</dbReference>
<keyword evidence="3 9" id="KW-0813">Transport</keyword>
<dbReference type="Proteomes" id="UP000035100">
    <property type="component" value="Unassembled WGS sequence"/>
</dbReference>
<keyword evidence="9" id="KW-1003">Cell membrane</keyword>
<reference evidence="11 12" key="1">
    <citation type="submission" date="2013-01" db="EMBL/GenBank/DDBJ databases">
        <authorList>
            <person name="Fiebig A."/>
            <person name="Goeker M."/>
            <person name="Klenk H.-P.P."/>
        </authorList>
    </citation>
    <scope>NUCLEOTIDE SEQUENCE [LARGE SCALE GENOMIC DNA]</scope>
    <source>
        <strain evidence="11 12">DSM 24838</strain>
    </source>
</reference>
<proteinExistence type="inferred from homology"/>
<evidence type="ECO:0000256" key="5">
    <source>
        <dbReference type="ARBA" id="ARBA00022842"/>
    </source>
</evidence>
<keyword evidence="7 9" id="KW-0472">Membrane</keyword>
<dbReference type="Gene3D" id="1.25.60.10">
    <property type="entry name" value="MgtE N-terminal domain-like"/>
    <property type="match status" value="1"/>
</dbReference>
<dbReference type="InterPro" id="IPR038076">
    <property type="entry name" value="MgtE_N_sf"/>
</dbReference>
<comment type="subunit">
    <text evidence="9">Homodimer.</text>
</comment>
<accession>A0A0D0NJ18</accession>
<evidence type="ECO:0000256" key="7">
    <source>
        <dbReference type="ARBA" id="ARBA00023136"/>
    </source>
</evidence>
<evidence type="ECO:0000256" key="9">
    <source>
        <dbReference type="RuleBase" id="RU362011"/>
    </source>
</evidence>
<evidence type="ECO:0000256" key="1">
    <source>
        <dbReference type="ARBA" id="ARBA00004141"/>
    </source>
</evidence>
<keyword evidence="9" id="KW-0479">Metal-binding</keyword>
<comment type="similarity">
    <text evidence="2 9">Belongs to the SLC41A transporter family.</text>
</comment>
<dbReference type="InterPro" id="IPR046342">
    <property type="entry name" value="CBS_dom_sf"/>
</dbReference>
<dbReference type="Pfam" id="PF03448">
    <property type="entry name" value="MgtE_N"/>
    <property type="match status" value="1"/>
</dbReference>
<dbReference type="GO" id="GO:0005886">
    <property type="term" value="C:plasma membrane"/>
    <property type="evidence" value="ECO:0007669"/>
    <property type="project" value="UniProtKB-SubCell"/>
</dbReference>
<dbReference type="STRING" id="1123501.Wenmar_02976"/>
<dbReference type="AlphaFoldDB" id="A0A0D0NJ18"/>
<feature type="transmembrane region" description="Helical" evidence="9">
    <location>
        <begin position="329"/>
        <end position="356"/>
    </location>
</feature>
<dbReference type="EMBL" id="AONG01000014">
    <property type="protein sequence ID" value="KIQ68330.1"/>
    <property type="molecule type" value="Genomic_DNA"/>
</dbReference>
<dbReference type="InterPro" id="IPR006669">
    <property type="entry name" value="MgtE_transporter"/>
</dbReference>
<dbReference type="eggNOG" id="COG2239">
    <property type="taxonomic scope" value="Bacteria"/>
</dbReference>
<dbReference type="GO" id="GO:0015095">
    <property type="term" value="F:magnesium ion transmembrane transporter activity"/>
    <property type="evidence" value="ECO:0007669"/>
    <property type="project" value="UniProtKB-UniRule"/>
</dbReference>
<dbReference type="PROSITE" id="PS51371">
    <property type="entry name" value="CBS"/>
    <property type="match status" value="1"/>
</dbReference>
<evidence type="ECO:0000256" key="8">
    <source>
        <dbReference type="PROSITE-ProRule" id="PRU00703"/>
    </source>
</evidence>
<feature type="transmembrane region" description="Helical" evidence="9">
    <location>
        <begin position="442"/>
        <end position="465"/>
    </location>
</feature>
<comment type="caution">
    <text evidence="11">The sequence shown here is derived from an EMBL/GenBank/DDBJ whole genome shotgun (WGS) entry which is preliminary data.</text>
</comment>
<dbReference type="InterPro" id="IPR036739">
    <property type="entry name" value="SLC41_membr_dom_sf"/>
</dbReference>
<feature type="domain" description="CBS" evidence="10">
    <location>
        <begin position="220"/>
        <end position="277"/>
    </location>
</feature>
<dbReference type="SMART" id="SM00924">
    <property type="entry name" value="MgtE_N"/>
    <property type="match status" value="1"/>
</dbReference>
<keyword evidence="6 9" id="KW-1133">Transmembrane helix</keyword>
<dbReference type="Pfam" id="PF00571">
    <property type="entry name" value="CBS"/>
    <property type="match status" value="1"/>
</dbReference>
<feature type="transmembrane region" description="Helical" evidence="9">
    <location>
        <begin position="303"/>
        <end position="323"/>
    </location>
</feature>
<keyword evidence="5 9" id="KW-0460">Magnesium</keyword>
<evidence type="ECO:0000256" key="4">
    <source>
        <dbReference type="ARBA" id="ARBA00022692"/>
    </source>
</evidence>
<keyword evidence="12" id="KW-1185">Reference proteome</keyword>
<keyword evidence="8" id="KW-0129">CBS domain</keyword>
<dbReference type="SUPFAM" id="SSF158791">
    <property type="entry name" value="MgtE N-terminal domain-like"/>
    <property type="match status" value="1"/>
</dbReference>